<evidence type="ECO:0000313" key="4">
    <source>
        <dbReference type="Proteomes" id="UP000002725"/>
    </source>
</evidence>
<dbReference type="KEGG" id="paa:Paes_1822"/>
<organism evidence="3 4">
    <name type="scientific">Prosthecochloris aestuarii (strain DSM 271 / SK 413)</name>
    <dbReference type="NCBI Taxonomy" id="290512"/>
    <lineage>
        <taxon>Bacteria</taxon>
        <taxon>Pseudomonadati</taxon>
        <taxon>Chlorobiota</taxon>
        <taxon>Chlorobiia</taxon>
        <taxon>Chlorobiales</taxon>
        <taxon>Chlorobiaceae</taxon>
        <taxon>Prosthecochloris</taxon>
    </lineage>
</organism>
<dbReference type="STRING" id="290512.Paes_1822"/>
<dbReference type="PANTHER" id="PTHR30373">
    <property type="entry name" value="UPF0603 PROTEIN YGCG"/>
    <property type="match status" value="1"/>
</dbReference>
<dbReference type="Gene3D" id="3.10.310.50">
    <property type="match status" value="1"/>
</dbReference>
<keyword evidence="1" id="KW-0472">Membrane</keyword>
<dbReference type="PANTHER" id="PTHR30373:SF8">
    <property type="entry name" value="BLL7265 PROTEIN"/>
    <property type="match status" value="1"/>
</dbReference>
<evidence type="ECO:0000259" key="2">
    <source>
        <dbReference type="Pfam" id="PF04536"/>
    </source>
</evidence>
<dbReference type="InterPro" id="IPR007621">
    <property type="entry name" value="TPM_dom"/>
</dbReference>
<dbReference type="Proteomes" id="UP000002725">
    <property type="component" value="Chromosome"/>
</dbReference>
<keyword evidence="1" id="KW-0812">Transmembrane</keyword>
<dbReference type="Pfam" id="PF04536">
    <property type="entry name" value="TPM_phosphatase"/>
    <property type="match status" value="1"/>
</dbReference>
<dbReference type="AlphaFoldDB" id="B4S442"/>
<feature type="domain" description="TPM" evidence="2">
    <location>
        <begin position="106"/>
        <end position="187"/>
    </location>
</feature>
<dbReference type="HOGENOM" id="CLU_086382_0_1_10"/>
<evidence type="ECO:0000313" key="3">
    <source>
        <dbReference type="EMBL" id="ACF46834.1"/>
    </source>
</evidence>
<keyword evidence="4" id="KW-1185">Reference proteome</keyword>
<name>B4S442_PROA2</name>
<dbReference type="eggNOG" id="COG3762">
    <property type="taxonomic scope" value="Bacteria"/>
</dbReference>
<evidence type="ECO:0000256" key="1">
    <source>
        <dbReference type="SAM" id="Phobius"/>
    </source>
</evidence>
<feature type="transmembrane region" description="Helical" evidence="1">
    <location>
        <begin position="71"/>
        <end position="89"/>
    </location>
</feature>
<accession>B4S442</accession>
<gene>
    <name evidence="3" type="ordered locus">Paes_1822</name>
</gene>
<keyword evidence="1" id="KW-1133">Transmembrane helix</keyword>
<dbReference type="EMBL" id="CP001108">
    <property type="protein sequence ID" value="ACF46834.1"/>
    <property type="molecule type" value="Genomic_DNA"/>
</dbReference>
<reference evidence="3" key="1">
    <citation type="submission" date="2008-06" db="EMBL/GenBank/DDBJ databases">
        <title>Complete sequence of chromosome of Prosthecochloris aestuarii DSM 271.</title>
        <authorList>
            <consortium name="US DOE Joint Genome Institute"/>
            <person name="Lucas S."/>
            <person name="Copeland A."/>
            <person name="Lapidus A."/>
            <person name="Glavina del Rio T."/>
            <person name="Dalin E."/>
            <person name="Tice H."/>
            <person name="Bruce D."/>
            <person name="Goodwin L."/>
            <person name="Pitluck S."/>
            <person name="Schmutz J."/>
            <person name="Larimer F."/>
            <person name="Land M."/>
            <person name="Hauser L."/>
            <person name="Kyrpides N."/>
            <person name="Anderson I."/>
            <person name="Liu Z."/>
            <person name="Li T."/>
            <person name="Zhao F."/>
            <person name="Overmann J."/>
            <person name="Bryant D.A."/>
            <person name="Richardson P."/>
        </authorList>
    </citation>
    <scope>NUCLEOTIDE SEQUENCE [LARGE SCALE GENOMIC DNA]</scope>
    <source>
        <strain evidence="3">DSM 271</strain>
    </source>
</reference>
<proteinExistence type="predicted"/>
<feature type="transmembrane region" description="Helical" evidence="1">
    <location>
        <begin position="45"/>
        <end position="65"/>
    </location>
</feature>
<protein>
    <recommendedName>
        <fullName evidence="2">TPM domain-containing protein</fullName>
    </recommendedName>
</protein>
<dbReference type="RefSeq" id="WP_012506367.1">
    <property type="nucleotide sequence ID" value="NC_011059.1"/>
</dbReference>
<sequence length="212" mass="23976">MSDPVSKFLKQHDRDAIGERVRLAEERTSGEIVVMVVASSHHYPLANIIGGVLAGLLAAVVTALLTGREHMWDFLGFFLLFFILFNELFRRVWFLKKLFVRPGDMDEEVEETAIASFYKKEVYNTRDHSGILLYISLFEHRVRVVADKGISAVVSQAEWDTIVQRIIQAIRTGKQAEAIMEAVDMCGDILSKHFPSKPDDTNELDNSVIIGH</sequence>